<evidence type="ECO:0000256" key="1">
    <source>
        <dbReference type="ARBA" id="ARBA00004196"/>
    </source>
</evidence>
<comment type="similarity">
    <text evidence="2">Belongs to the bacterial solute-binding protein 8 family.</text>
</comment>
<reference evidence="8" key="1">
    <citation type="journal article" date="2019" name="Int. J. Syst. Evol. Microbiol.">
        <title>The Global Catalogue of Microorganisms (GCM) 10K type strain sequencing project: providing services to taxonomists for standard genome sequencing and annotation.</title>
        <authorList>
            <consortium name="The Broad Institute Genomics Platform"/>
            <consortium name="The Broad Institute Genome Sequencing Center for Infectious Disease"/>
            <person name="Wu L."/>
            <person name="Ma J."/>
        </authorList>
    </citation>
    <scope>NUCLEOTIDE SEQUENCE [LARGE SCALE GENOMIC DNA]</scope>
    <source>
        <strain evidence="8">TISTR 1827</strain>
    </source>
</reference>
<protein>
    <submittedName>
        <fullName evidence="7">ABC transporter substrate-binding protein</fullName>
    </submittedName>
</protein>
<dbReference type="RefSeq" id="WP_379271425.1">
    <property type="nucleotide sequence ID" value="NZ_JBHUGT010000046.1"/>
</dbReference>
<name>A0ABW5QV36_9BACL</name>
<organism evidence="7 8">
    <name type="scientific">Paenibacillus thailandensis</name>
    <dbReference type="NCBI Taxonomy" id="393250"/>
    <lineage>
        <taxon>Bacteria</taxon>
        <taxon>Bacillati</taxon>
        <taxon>Bacillota</taxon>
        <taxon>Bacilli</taxon>
        <taxon>Bacillales</taxon>
        <taxon>Paenibacillaceae</taxon>
        <taxon>Paenibacillus</taxon>
    </lineage>
</organism>
<keyword evidence="8" id="KW-1185">Reference proteome</keyword>
<keyword evidence="3" id="KW-0813">Transport</keyword>
<evidence type="ECO:0000313" key="7">
    <source>
        <dbReference type="EMBL" id="MFD2660309.1"/>
    </source>
</evidence>
<evidence type="ECO:0000256" key="2">
    <source>
        <dbReference type="ARBA" id="ARBA00008814"/>
    </source>
</evidence>
<proteinExistence type="inferred from homology"/>
<gene>
    <name evidence="7" type="ORF">ACFSW5_08485</name>
</gene>
<dbReference type="PANTHER" id="PTHR30532">
    <property type="entry name" value="IRON III DICITRATE-BINDING PERIPLASMIC PROTEIN"/>
    <property type="match status" value="1"/>
</dbReference>
<dbReference type="PROSITE" id="PS50983">
    <property type="entry name" value="FE_B12_PBP"/>
    <property type="match status" value="1"/>
</dbReference>
<keyword evidence="4" id="KW-0732">Signal</keyword>
<comment type="caution">
    <text evidence="7">The sequence shown here is derived from an EMBL/GenBank/DDBJ whole genome shotgun (WGS) entry which is preliminary data.</text>
</comment>
<dbReference type="PROSITE" id="PS51257">
    <property type="entry name" value="PROKAR_LIPOPROTEIN"/>
    <property type="match status" value="1"/>
</dbReference>
<sequence>MLLMHKEQFGKRVRSLIAILLSVGLAGCLMTGCGGQKENGAVASETASAGTQGEANEPDGAAGKSKETVPAADEMRTVEDELGHELTIPAQPKRIFAPYLEDSLVTLGVKPVAQWANGGSVQPYLQDRLADVPKLDFSAGLPSPEELMTYEPDLIILHAARYADEAAYAGYSKIAPTYVFNNASGDTVKSLQTIGDLVGRTAEAEQAIRAYNRKAGEAKEKLAQAADGKKAAIIRFAAKGVSLMGANYLAGYVVHKELGLGIPEPVGDENSVNVSMEVLPELDADYIFIVNQDGQGAERLKEMTDSRIWKLIPAVKAGRVYEVNEQYWLGSGLVAYGKIIDDTVKLITQGGQQ</sequence>
<evidence type="ECO:0000256" key="3">
    <source>
        <dbReference type="ARBA" id="ARBA00022448"/>
    </source>
</evidence>
<dbReference type="InterPro" id="IPR051313">
    <property type="entry name" value="Bact_iron-sidero_bind"/>
</dbReference>
<dbReference type="PANTHER" id="PTHR30532:SF1">
    <property type="entry name" value="IRON(3+)-HYDROXAMATE-BINDING PROTEIN FHUD"/>
    <property type="match status" value="1"/>
</dbReference>
<dbReference type="Gene3D" id="3.40.50.1980">
    <property type="entry name" value="Nitrogenase molybdenum iron protein domain"/>
    <property type="match status" value="2"/>
</dbReference>
<dbReference type="EMBL" id="JBHUMY010000007">
    <property type="protein sequence ID" value="MFD2660309.1"/>
    <property type="molecule type" value="Genomic_DNA"/>
</dbReference>
<dbReference type="InterPro" id="IPR002491">
    <property type="entry name" value="ABC_transptr_periplasmic_BD"/>
</dbReference>
<comment type="subcellular location">
    <subcellularLocation>
        <location evidence="1">Cell envelope</location>
    </subcellularLocation>
</comment>
<dbReference type="Pfam" id="PF01497">
    <property type="entry name" value="Peripla_BP_2"/>
    <property type="match status" value="1"/>
</dbReference>
<evidence type="ECO:0000259" key="6">
    <source>
        <dbReference type="PROSITE" id="PS50983"/>
    </source>
</evidence>
<feature type="region of interest" description="Disordered" evidence="5">
    <location>
        <begin position="44"/>
        <end position="70"/>
    </location>
</feature>
<evidence type="ECO:0000313" key="8">
    <source>
        <dbReference type="Proteomes" id="UP001597493"/>
    </source>
</evidence>
<dbReference type="SUPFAM" id="SSF53807">
    <property type="entry name" value="Helical backbone' metal receptor"/>
    <property type="match status" value="1"/>
</dbReference>
<dbReference type="Proteomes" id="UP001597493">
    <property type="component" value="Unassembled WGS sequence"/>
</dbReference>
<accession>A0ABW5QV36</accession>
<feature type="domain" description="Fe/B12 periplasmic-binding" evidence="6">
    <location>
        <begin position="92"/>
        <end position="351"/>
    </location>
</feature>
<evidence type="ECO:0000256" key="4">
    <source>
        <dbReference type="ARBA" id="ARBA00022729"/>
    </source>
</evidence>
<evidence type="ECO:0000256" key="5">
    <source>
        <dbReference type="SAM" id="MobiDB-lite"/>
    </source>
</evidence>
<feature type="compositionally biased region" description="Polar residues" evidence="5">
    <location>
        <begin position="45"/>
        <end position="54"/>
    </location>
</feature>